<name>A0A1P8K7Q8_9BURK</name>
<dbReference type="Gene3D" id="3.30.450.20">
    <property type="entry name" value="PAS domain"/>
    <property type="match status" value="1"/>
</dbReference>
<dbReference type="CDD" id="cd00130">
    <property type="entry name" value="PAS"/>
    <property type="match status" value="1"/>
</dbReference>
<dbReference type="SMART" id="SM00091">
    <property type="entry name" value="PAS"/>
    <property type="match status" value="1"/>
</dbReference>
<accession>A0A1P8K7Q8</accession>
<proteinExistence type="predicted"/>
<evidence type="ECO:0000259" key="2">
    <source>
        <dbReference type="PROSITE" id="PS50885"/>
    </source>
</evidence>
<dbReference type="InterPro" id="IPR000014">
    <property type="entry name" value="PAS"/>
</dbReference>
<feature type="transmembrane region" description="Helical" evidence="1">
    <location>
        <begin position="156"/>
        <end position="182"/>
    </location>
</feature>
<dbReference type="Pfam" id="PF00989">
    <property type="entry name" value="PAS"/>
    <property type="match status" value="1"/>
</dbReference>
<keyword evidence="1" id="KW-1133">Transmembrane helix</keyword>
<dbReference type="GO" id="GO:0007165">
    <property type="term" value="P:signal transduction"/>
    <property type="evidence" value="ECO:0007669"/>
    <property type="project" value="InterPro"/>
</dbReference>
<protein>
    <recommendedName>
        <fullName evidence="2">HAMP domain-containing protein</fullName>
    </recommendedName>
</protein>
<sequence>MAASKINLRTWLSKGTYPRLYVPIVLLILLAVLTRYHFLIASEVEEAQKRWVTEINRMGFFLLPELRRAPGDAQAIQSKLDETLQFTPGLAGMVWQAGAFTVTAKSPALPPPAVPQWFASLAHTERIEKQFSTTLADGQQAVFTVAVWPDASLADIWNVVASQIGISALNIVTIFVALTLLLRANARMLSRLSDATVAFQSGFLDTRMEVKGTLEVQTVAETFNAMATQIQQLITSLQNSEAEQADQLYFTRQLVDAFPLPVFVRSARDICLVVNPAWERMFGIPAEVAIGNPMPSEFDDLEDNVIDITTAEEEGSLKATKQEVHRFYVNGETRYMLYFRAPFFNRSGAQLGTIAALVDVTDREPDARLSLWADSRSGLPSVH</sequence>
<dbReference type="PROSITE" id="PS50885">
    <property type="entry name" value="HAMP"/>
    <property type="match status" value="1"/>
</dbReference>
<dbReference type="CDD" id="cd06225">
    <property type="entry name" value="HAMP"/>
    <property type="match status" value="1"/>
</dbReference>
<dbReference type="Gene3D" id="6.10.340.10">
    <property type="match status" value="1"/>
</dbReference>
<dbReference type="STRING" id="1484693.RS694_05240"/>
<dbReference type="InterPro" id="IPR013767">
    <property type="entry name" value="PAS_fold"/>
</dbReference>
<feature type="transmembrane region" description="Helical" evidence="1">
    <location>
        <begin position="20"/>
        <end position="38"/>
    </location>
</feature>
<dbReference type="GO" id="GO:0016020">
    <property type="term" value="C:membrane"/>
    <property type="evidence" value="ECO:0007669"/>
    <property type="project" value="InterPro"/>
</dbReference>
<dbReference type="RefSeq" id="WP_076069434.1">
    <property type="nucleotide sequence ID" value="NZ_CP019239.1"/>
</dbReference>
<dbReference type="AlphaFoldDB" id="A0A1P8K7Q8"/>
<reference evidence="3 4" key="1">
    <citation type="submission" date="2017-01" db="EMBL/GenBank/DDBJ databases">
        <authorList>
            <person name="Mah S.A."/>
            <person name="Swanson W.J."/>
            <person name="Moy G.W."/>
            <person name="Vacquier V.D."/>
        </authorList>
    </citation>
    <scope>NUCLEOTIDE SEQUENCE [LARGE SCALE GENOMIC DNA]</scope>
    <source>
        <strain evidence="3 4">DSM 22694</strain>
    </source>
</reference>
<dbReference type="Pfam" id="PF00672">
    <property type="entry name" value="HAMP"/>
    <property type="match status" value="1"/>
</dbReference>
<organism evidence="3 4">
    <name type="scientific">Rhodoferax saidenbachensis</name>
    <dbReference type="NCBI Taxonomy" id="1484693"/>
    <lineage>
        <taxon>Bacteria</taxon>
        <taxon>Pseudomonadati</taxon>
        <taxon>Pseudomonadota</taxon>
        <taxon>Betaproteobacteria</taxon>
        <taxon>Burkholderiales</taxon>
        <taxon>Comamonadaceae</taxon>
        <taxon>Rhodoferax</taxon>
    </lineage>
</organism>
<evidence type="ECO:0000313" key="3">
    <source>
        <dbReference type="EMBL" id="APW42001.1"/>
    </source>
</evidence>
<evidence type="ECO:0000256" key="1">
    <source>
        <dbReference type="SAM" id="Phobius"/>
    </source>
</evidence>
<keyword evidence="4" id="KW-1185">Reference proteome</keyword>
<feature type="domain" description="HAMP" evidence="2">
    <location>
        <begin position="189"/>
        <end position="235"/>
    </location>
</feature>
<dbReference type="SMART" id="SM00304">
    <property type="entry name" value="HAMP"/>
    <property type="match status" value="1"/>
</dbReference>
<dbReference type="Proteomes" id="UP000186110">
    <property type="component" value="Chromosome"/>
</dbReference>
<dbReference type="eggNOG" id="COG5000">
    <property type="taxonomic scope" value="Bacteria"/>
</dbReference>
<dbReference type="GO" id="GO:0006355">
    <property type="term" value="P:regulation of DNA-templated transcription"/>
    <property type="evidence" value="ECO:0007669"/>
    <property type="project" value="InterPro"/>
</dbReference>
<dbReference type="SUPFAM" id="SSF55785">
    <property type="entry name" value="PYP-like sensor domain (PAS domain)"/>
    <property type="match status" value="1"/>
</dbReference>
<dbReference type="InterPro" id="IPR035965">
    <property type="entry name" value="PAS-like_dom_sf"/>
</dbReference>
<dbReference type="InterPro" id="IPR003660">
    <property type="entry name" value="HAMP_dom"/>
</dbReference>
<dbReference type="KEGG" id="rsb:RS694_05240"/>
<keyword evidence="1" id="KW-0472">Membrane</keyword>
<dbReference type="NCBIfam" id="TIGR00229">
    <property type="entry name" value="sensory_box"/>
    <property type="match status" value="1"/>
</dbReference>
<keyword evidence="1" id="KW-0812">Transmembrane</keyword>
<evidence type="ECO:0000313" key="4">
    <source>
        <dbReference type="Proteomes" id="UP000186110"/>
    </source>
</evidence>
<gene>
    <name evidence="3" type="ORF">RS694_05240</name>
</gene>
<dbReference type="EMBL" id="CP019239">
    <property type="protein sequence ID" value="APW42001.1"/>
    <property type="molecule type" value="Genomic_DNA"/>
</dbReference>